<reference evidence="1 2" key="1">
    <citation type="journal article" date="2014" name="MBio">
        <title>The Ordospora colligata genome; evolution of extreme reduction in microsporidia and host-to-parasite horizontal gene transfer.</title>
        <authorList>
            <person name="Pombert J.-F."/>
            <person name="Haag K.L."/>
            <person name="Beidas S."/>
            <person name="Ebert D."/>
            <person name="Keeling P.J."/>
        </authorList>
    </citation>
    <scope>NUCLEOTIDE SEQUENCE [LARGE SCALE GENOMIC DNA]</scope>
    <source>
        <strain evidence="1 2">OC4</strain>
    </source>
</reference>
<gene>
    <name evidence="1" type="ORF">M896_040510</name>
</gene>
<proteinExistence type="predicted"/>
<name>A0A0B2UKI8_9MICR</name>
<dbReference type="Proteomes" id="UP000031056">
    <property type="component" value="Unassembled WGS sequence"/>
</dbReference>
<accession>A0A0B2UKI8</accession>
<dbReference type="AlphaFoldDB" id="A0A0B2UKI8"/>
<dbReference type="HOGENOM" id="CLU_842060_0_0_1"/>
<organism evidence="1 2">
    <name type="scientific">Ordospora colligata OC4</name>
    <dbReference type="NCBI Taxonomy" id="1354746"/>
    <lineage>
        <taxon>Eukaryota</taxon>
        <taxon>Fungi</taxon>
        <taxon>Fungi incertae sedis</taxon>
        <taxon>Microsporidia</taxon>
        <taxon>Ordosporidae</taxon>
        <taxon>Ordospora</taxon>
    </lineage>
</organism>
<dbReference type="GeneID" id="26261490"/>
<protein>
    <submittedName>
        <fullName evidence="1">Uncharacterized protein</fullName>
    </submittedName>
</protein>
<comment type="caution">
    <text evidence="1">The sequence shown here is derived from an EMBL/GenBank/DDBJ whole genome shotgun (WGS) entry which is preliminary data.</text>
</comment>
<dbReference type="RefSeq" id="XP_014563900.1">
    <property type="nucleotide sequence ID" value="XM_014708414.1"/>
</dbReference>
<evidence type="ECO:0000313" key="1">
    <source>
        <dbReference type="EMBL" id="KHN69858.1"/>
    </source>
</evidence>
<sequence>MRLNSAEYPIEKRIVVAKEDGVCYSTEKNSLAEVWDRLMEYYSAKVRCEQKCQADEDELLRMLSNSRIEAETGAAVYELIEKDVLSVHKVKSRSENACEFKQVILESCMNIIRKGIECLKNAIKREEVIWQKAENTGLPLRLIDGEVRMYVNELDYIVLDNEGSYVYPQEWKPKGLRCTVVYMEMRLECWMPPKGDDDVEMVKEYFMEQSMEQNMHKNGIEIEVCADKYEECARSDEICKYVIEELREGRKMQSVFGDVVVYLSRMLVDVIVSRNSCCSVLRYSGENLEDGLPEVFFVVSGNEVIRVERNMEGFEIFVNEMPVRFFMCSSNEPIFADINV</sequence>
<dbReference type="VEuPathDB" id="MicrosporidiaDB:M896_040510"/>
<evidence type="ECO:0000313" key="2">
    <source>
        <dbReference type="Proteomes" id="UP000031056"/>
    </source>
</evidence>
<dbReference type="EMBL" id="JOKQ01000004">
    <property type="protein sequence ID" value="KHN69858.1"/>
    <property type="molecule type" value="Genomic_DNA"/>
</dbReference>
<keyword evidence="2" id="KW-1185">Reference proteome</keyword>
<dbReference type="OrthoDB" id="2190441at2759"/>
<dbReference type="InParanoid" id="A0A0B2UKI8"/>